<dbReference type="Proteomes" id="UP000266723">
    <property type="component" value="Unassembled WGS sequence"/>
</dbReference>
<accession>A0ABQ7CRD1</accession>
<dbReference type="EMBL" id="QGKV02000759">
    <property type="protein sequence ID" value="KAF3562183.1"/>
    <property type="molecule type" value="Genomic_DNA"/>
</dbReference>
<organism evidence="1 2">
    <name type="scientific">Brassica cretica</name>
    <name type="common">Mustard</name>
    <dbReference type="NCBI Taxonomy" id="69181"/>
    <lineage>
        <taxon>Eukaryota</taxon>
        <taxon>Viridiplantae</taxon>
        <taxon>Streptophyta</taxon>
        <taxon>Embryophyta</taxon>
        <taxon>Tracheophyta</taxon>
        <taxon>Spermatophyta</taxon>
        <taxon>Magnoliopsida</taxon>
        <taxon>eudicotyledons</taxon>
        <taxon>Gunneridae</taxon>
        <taxon>Pentapetalae</taxon>
        <taxon>rosids</taxon>
        <taxon>malvids</taxon>
        <taxon>Brassicales</taxon>
        <taxon>Brassicaceae</taxon>
        <taxon>Brassiceae</taxon>
        <taxon>Brassica</taxon>
    </lineage>
</organism>
<comment type="caution">
    <text evidence="1">The sequence shown here is derived from an EMBL/GenBank/DDBJ whole genome shotgun (WGS) entry which is preliminary data.</text>
</comment>
<protein>
    <submittedName>
        <fullName evidence="1">Uncharacterized protein</fullName>
    </submittedName>
</protein>
<keyword evidence="2" id="KW-1185">Reference proteome</keyword>
<name>A0ABQ7CRD1_BRACR</name>
<evidence type="ECO:0000313" key="2">
    <source>
        <dbReference type="Proteomes" id="UP000266723"/>
    </source>
</evidence>
<proteinExistence type="predicted"/>
<reference evidence="1 2" key="1">
    <citation type="journal article" date="2020" name="BMC Genomics">
        <title>Intraspecific diversification of the crop wild relative Brassica cretica Lam. using demographic model selection.</title>
        <authorList>
            <person name="Kioukis A."/>
            <person name="Michalopoulou V.A."/>
            <person name="Briers L."/>
            <person name="Pirintsos S."/>
            <person name="Studholme D.J."/>
            <person name="Pavlidis P."/>
            <person name="Sarris P.F."/>
        </authorList>
    </citation>
    <scope>NUCLEOTIDE SEQUENCE [LARGE SCALE GENOMIC DNA]</scope>
    <source>
        <strain evidence="2">cv. PFS-1207/04</strain>
    </source>
</reference>
<sequence>MLFPGLGDLPNRTKQAYEELCECQNRVLGNPSPENCAQESAASDRWHKLAKIEEKFWLQKSCIRWLRAGDQNTVFYHRYVQTRTARNAIRSLTTETGVSRRLSTLREKRFLTFNDSCNPKM</sequence>
<gene>
    <name evidence="1" type="ORF">DY000_02017016</name>
</gene>
<evidence type="ECO:0000313" key="1">
    <source>
        <dbReference type="EMBL" id="KAF3562183.1"/>
    </source>
</evidence>